<evidence type="ECO:0000256" key="3">
    <source>
        <dbReference type="ARBA" id="ARBA00023002"/>
    </source>
</evidence>
<dbReference type="InterPro" id="IPR036291">
    <property type="entry name" value="NAD(P)-bd_dom_sf"/>
</dbReference>
<dbReference type="GO" id="GO:0005811">
    <property type="term" value="C:lipid droplet"/>
    <property type="evidence" value="ECO:0007669"/>
    <property type="project" value="TreeGrafter"/>
</dbReference>
<keyword evidence="5" id="KW-0472">Membrane</keyword>
<dbReference type="FunFam" id="3.40.50.720:FF:000261">
    <property type="entry name" value="NADPH-dependent 1-acyldihydroxyacetone phosphate reductase"/>
    <property type="match status" value="1"/>
</dbReference>
<reference evidence="6" key="1">
    <citation type="submission" date="2023-06" db="EMBL/GenBank/DDBJ databases">
        <title>Draft genome of Marssonina rosae.</title>
        <authorList>
            <person name="Cheng Q."/>
        </authorList>
    </citation>
    <scope>NUCLEOTIDE SEQUENCE</scope>
    <source>
        <strain evidence="6">R4</strain>
    </source>
</reference>
<name>A0AAD9T6A1_9HELO</name>
<evidence type="ECO:0000256" key="1">
    <source>
        <dbReference type="ARBA" id="ARBA00006484"/>
    </source>
</evidence>
<dbReference type="InterPro" id="IPR020904">
    <property type="entry name" value="Sc_DH/Rdtase_CS"/>
</dbReference>
<feature type="transmembrane region" description="Helical" evidence="5">
    <location>
        <begin position="132"/>
        <end position="151"/>
    </location>
</feature>
<keyword evidence="5" id="KW-0812">Transmembrane</keyword>
<keyword evidence="2" id="KW-0521">NADP</keyword>
<proteinExistence type="inferred from homology"/>
<dbReference type="Proteomes" id="UP001285354">
    <property type="component" value="Unassembled WGS sequence"/>
</dbReference>
<dbReference type="GO" id="GO:0000140">
    <property type="term" value="F:acylglycerone-phosphate reductase (NADP+) activity"/>
    <property type="evidence" value="ECO:0007669"/>
    <property type="project" value="TreeGrafter"/>
</dbReference>
<evidence type="ECO:0008006" key="8">
    <source>
        <dbReference type="Google" id="ProtNLM"/>
    </source>
</evidence>
<dbReference type="PROSITE" id="PS00061">
    <property type="entry name" value="ADH_SHORT"/>
    <property type="match status" value="1"/>
</dbReference>
<dbReference type="Pfam" id="PF00106">
    <property type="entry name" value="adh_short"/>
    <property type="match status" value="1"/>
</dbReference>
<dbReference type="Gene3D" id="3.40.50.720">
    <property type="entry name" value="NAD(P)-binding Rossmann-like Domain"/>
    <property type="match status" value="1"/>
</dbReference>
<dbReference type="PRINTS" id="PR00080">
    <property type="entry name" value="SDRFAMILY"/>
</dbReference>
<dbReference type="AlphaFoldDB" id="A0AAD9T6A1"/>
<dbReference type="GO" id="GO:0006654">
    <property type="term" value="P:phosphatidic acid biosynthetic process"/>
    <property type="evidence" value="ECO:0007669"/>
    <property type="project" value="TreeGrafter"/>
</dbReference>
<dbReference type="GO" id="GO:0019433">
    <property type="term" value="P:triglyceride catabolic process"/>
    <property type="evidence" value="ECO:0007669"/>
    <property type="project" value="TreeGrafter"/>
</dbReference>
<keyword evidence="7" id="KW-1185">Reference proteome</keyword>
<dbReference type="PRINTS" id="PR00081">
    <property type="entry name" value="GDHRDH"/>
</dbReference>
<comment type="similarity">
    <text evidence="1 4">Belongs to the short-chain dehydrogenases/reductases (SDR) family.</text>
</comment>
<evidence type="ECO:0000313" key="6">
    <source>
        <dbReference type="EMBL" id="KAK2629602.1"/>
    </source>
</evidence>
<evidence type="ECO:0000256" key="4">
    <source>
        <dbReference type="RuleBase" id="RU000363"/>
    </source>
</evidence>
<accession>A0AAD9T6A1</accession>
<evidence type="ECO:0000256" key="5">
    <source>
        <dbReference type="SAM" id="Phobius"/>
    </source>
</evidence>
<dbReference type="GO" id="GO:0005783">
    <property type="term" value="C:endoplasmic reticulum"/>
    <property type="evidence" value="ECO:0007669"/>
    <property type="project" value="TreeGrafter"/>
</dbReference>
<keyword evidence="3" id="KW-0560">Oxidoreductase</keyword>
<keyword evidence="5" id="KW-1133">Transmembrane helix</keyword>
<gene>
    <name evidence="6" type="ORF">QTJ16_000422</name>
</gene>
<feature type="transmembrane region" description="Helical" evidence="5">
    <location>
        <begin position="251"/>
        <end position="274"/>
    </location>
</feature>
<evidence type="ECO:0000313" key="7">
    <source>
        <dbReference type="Proteomes" id="UP001285354"/>
    </source>
</evidence>
<protein>
    <recommendedName>
        <fullName evidence="8">NADPH-dependent 1-acyldihydroxyacetone phosphate reductase</fullName>
    </recommendedName>
</protein>
<dbReference type="EMBL" id="JAUBYV010000001">
    <property type="protein sequence ID" value="KAK2629602.1"/>
    <property type="molecule type" value="Genomic_DNA"/>
</dbReference>
<dbReference type="InterPro" id="IPR002347">
    <property type="entry name" value="SDR_fam"/>
</dbReference>
<dbReference type="SUPFAM" id="SSF51735">
    <property type="entry name" value="NAD(P)-binding Rossmann-fold domains"/>
    <property type="match status" value="1"/>
</dbReference>
<dbReference type="GO" id="GO:0004806">
    <property type="term" value="F:triacylglycerol lipase activity"/>
    <property type="evidence" value="ECO:0007669"/>
    <property type="project" value="TreeGrafter"/>
</dbReference>
<dbReference type="PANTHER" id="PTHR44169:SF6">
    <property type="entry name" value="NADPH-DEPENDENT 1-ACYLDIHYDROXYACETONE PHOSPHATE REDUCTASE"/>
    <property type="match status" value="1"/>
</dbReference>
<evidence type="ECO:0000256" key="2">
    <source>
        <dbReference type="ARBA" id="ARBA00022857"/>
    </source>
</evidence>
<organism evidence="6 7">
    <name type="scientific">Diplocarpon rosae</name>
    <dbReference type="NCBI Taxonomy" id="946125"/>
    <lineage>
        <taxon>Eukaryota</taxon>
        <taxon>Fungi</taxon>
        <taxon>Dikarya</taxon>
        <taxon>Ascomycota</taxon>
        <taxon>Pezizomycotina</taxon>
        <taxon>Leotiomycetes</taxon>
        <taxon>Helotiales</taxon>
        <taxon>Drepanopezizaceae</taxon>
        <taxon>Diplocarpon</taxon>
    </lineage>
</organism>
<comment type="caution">
    <text evidence="6">The sequence shown here is derived from an EMBL/GenBank/DDBJ whole genome shotgun (WGS) entry which is preliminary data.</text>
</comment>
<dbReference type="PANTHER" id="PTHR44169">
    <property type="entry name" value="NADPH-DEPENDENT 1-ACYLDIHYDROXYACETONE PHOSPHATE REDUCTASE"/>
    <property type="match status" value="1"/>
</dbReference>
<sequence length="287" mass="31448">MSTKQPRKSVLITGCSPGGIGHALAREFHARGLHVIASARNKDAITDLEALGMPTLSLEVTSEESIRDARVTVEKLTGGRLDILVNNAGRNCTLPALDVPLNEARATFETNLFGPIALTQSLIPLLIASRGLILNIGSVAAVTPYVFGSVYNASKAALHAWSNTLRLELDPFDVRVLVIVTGGVKSRIARTERRLPEGSLYLEIEKEFLKRVIHSQDGAMDTDIYAKGVVDEALKGTATKKWLWRGNKSSLIWWVSQWLGGWIFDWVIPGMFGLRRLKGIVRARGGR</sequence>
<dbReference type="CDD" id="cd05374">
    <property type="entry name" value="17beta-HSD-like_SDR_c"/>
    <property type="match status" value="1"/>
</dbReference>